<dbReference type="EMBL" id="LSMT01000371">
    <property type="protein sequence ID" value="PFX19214.1"/>
    <property type="molecule type" value="Genomic_DNA"/>
</dbReference>
<dbReference type="GO" id="GO:0005886">
    <property type="term" value="C:plasma membrane"/>
    <property type="evidence" value="ECO:0007669"/>
    <property type="project" value="TreeGrafter"/>
</dbReference>
<protein>
    <recommendedName>
        <fullName evidence="11">Ig-like domain-containing protein</fullName>
    </recommendedName>
</protein>
<dbReference type="Gene3D" id="2.60.40.10">
    <property type="entry name" value="Immunoglobulins"/>
    <property type="match status" value="1"/>
</dbReference>
<gene>
    <name evidence="9" type="ORF">AWC38_SpisGene16381</name>
</gene>
<keyword evidence="5" id="KW-0393">Immunoglobulin domain</keyword>
<reference evidence="10" key="1">
    <citation type="journal article" date="2017" name="bioRxiv">
        <title>Comparative analysis of the genomes of Stylophora pistillata and Acropora digitifera provides evidence for extensive differences between species of corals.</title>
        <authorList>
            <person name="Voolstra C.R."/>
            <person name="Li Y."/>
            <person name="Liew Y.J."/>
            <person name="Baumgarten S."/>
            <person name="Zoccola D."/>
            <person name="Flot J.-F."/>
            <person name="Tambutte S."/>
            <person name="Allemand D."/>
            <person name="Aranda M."/>
        </authorList>
    </citation>
    <scope>NUCLEOTIDE SEQUENCE [LARGE SCALE GENOMIC DNA]</scope>
</reference>
<evidence type="ECO:0000256" key="1">
    <source>
        <dbReference type="ARBA" id="ARBA00004479"/>
    </source>
</evidence>
<name>A0A2B4RLB8_STYPI</name>
<proteinExistence type="predicted"/>
<feature type="domain" description="SEA" evidence="7">
    <location>
        <begin position="101"/>
        <end position="214"/>
    </location>
</feature>
<dbReference type="Proteomes" id="UP000225706">
    <property type="component" value="Unassembled WGS sequence"/>
</dbReference>
<evidence type="ECO:0000259" key="7">
    <source>
        <dbReference type="PROSITE" id="PS50024"/>
    </source>
</evidence>
<dbReference type="SUPFAM" id="SSF48726">
    <property type="entry name" value="Immunoglobulin"/>
    <property type="match status" value="1"/>
</dbReference>
<dbReference type="PANTHER" id="PTHR11640">
    <property type="entry name" value="NEPHRIN"/>
    <property type="match status" value="1"/>
</dbReference>
<evidence type="ECO:0008006" key="11">
    <source>
        <dbReference type="Google" id="ProtNLM"/>
    </source>
</evidence>
<evidence type="ECO:0000313" key="9">
    <source>
        <dbReference type="EMBL" id="PFX19214.1"/>
    </source>
</evidence>
<evidence type="ECO:0000256" key="2">
    <source>
        <dbReference type="ARBA" id="ARBA00023136"/>
    </source>
</evidence>
<evidence type="ECO:0000256" key="6">
    <source>
        <dbReference type="SAM" id="Phobius"/>
    </source>
</evidence>
<organism evidence="9 10">
    <name type="scientific">Stylophora pistillata</name>
    <name type="common">Smooth cauliflower coral</name>
    <dbReference type="NCBI Taxonomy" id="50429"/>
    <lineage>
        <taxon>Eukaryota</taxon>
        <taxon>Metazoa</taxon>
        <taxon>Cnidaria</taxon>
        <taxon>Anthozoa</taxon>
        <taxon>Hexacorallia</taxon>
        <taxon>Scleractinia</taxon>
        <taxon>Astrocoeniina</taxon>
        <taxon>Pocilloporidae</taxon>
        <taxon>Stylophora</taxon>
    </lineage>
</organism>
<feature type="domain" description="Ig-like" evidence="8">
    <location>
        <begin position="31"/>
        <end position="108"/>
    </location>
</feature>
<dbReference type="OrthoDB" id="5999854at2759"/>
<evidence type="ECO:0000256" key="5">
    <source>
        <dbReference type="ARBA" id="ARBA00023319"/>
    </source>
</evidence>
<feature type="transmembrane region" description="Helical" evidence="6">
    <location>
        <begin position="230"/>
        <end position="251"/>
    </location>
</feature>
<dbReference type="PANTHER" id="PTHR11640:SF31">
    <property type="entry name" value="IRREGULAR CHIASM C-ROUGHEST PROTEIN-RELATED"/>
    <property type="match status" value="1"/>
</dbReference>
<dbReference type="GO" id="GO:0005911">
    <property type="term" value="C:cell-cell junction"/>
    <property type="evidence" value="ECO:0007669"/>
    <property type="project" value="TreeGrafter"/>
</dbReference>
<dbReference type="SMART" id="SM00409">
    <property type="entry name" value="IG"/>
    <property type="match status" value="1"/>
</dbReference>
<comment type="caution">
    <text evidence="9">The sequence shown here is derived from an EMBL/GenBank/DDBJ whole genome shotgun (WGS) entry which is preliminary data.</text>
</comment>
<dbReference type="InterPro" id="IPR000082">
    <property type="entry name" value="SEA_dom"/>
</dbReference>
<keyword evidence="3" id="KW-1015">Disulfide bond</keyword>
<accession>A0A2B4RLB8</accession>
<keyword evidence="6" id="KW-1133">Transmembrane helix</keyword>
<sequence>MYGVNNLQTYRTLAAPPLESVTSISQTPIYPAQIKNFQPELLAALFQTVSLHCPAEGNPPPKYTWTPCKKGRVCDEPKLNIGKVVSDDVYTCSVTNNLGSDAESVTLTIAAKTVNVTLVITSEKCTDGKYDTSSMKDKMSDLMDTIFKSSDPDYNSTELKGYRCGSVIVDMVLKFNSITKEKDVSAKIRTAVKNGMTGGFTIDVSSITRTPLEEATIVVPTPPSSPEGTVGVIVGAVLGSVAAVAVAVVLVRGGDEWKYTRLDASERSKIGRKLVAYLHDRTVNYDNIYY</sequence>
<dbReference type="SUPFAM" id="SSF82671">
    <property type="entry name" value="SEA domain"/>
    <property type="match status" value="1"/>
</dbReference>
<dbReference type="InterPro" id="IPR051275">
    <property type="entry name" value="Cell_adhesion_signaling"/>
</dbReference>
<keyword evidence="10" id="KW-1185">Reference proteome</keyword>
<keyword evidence="2 6" id="KW-0472">Membrane</keyword>
<dbReference type="InterPro" id="IPR003599">
    <property type="entry name" value="Ig_sub"/>
</dbReference>
<evidence type="ECO:0000256" key="4">
    <source>
        <dbReference type="ARBA" id="ARBA00023180"/>
    </source>
</evidence>
<comment type="subcellular location">
    <subcellularLocation>
        <location evidence="1">Membrane</location>
        <topology evidence="1">Single-pass type I membrane protein</topology>
    </subcellularLocation>
</comment>
<evidence type="ECO:0000313" key="10">
    <source>
        <dbReference type="Proteomes" id="UP000225706"/>
    </source>
</evidence>
<evidence type="ECO:0000259" key="8">
    <source>
        <dbReference type="PROSITE" id="PS50835"/>
    </source>
</evidence>
<keyword evidence="4" id="KW-0325">Glycoprotein</keyword>
<dbReference type="InterPro" id="IPR036364">
    <property type="entry name" value="SEA_dom_sf"/>
</dbReference>
<dbReference type="InterPro" id="IPR013783">
    <property type="entry name" value="Ig-like_fold"/>
</dbReference>
<dbReference type="PROSITE" id="PS50835">
    <property type="entry name" value="IG_LIKE"/>
    <property type="match status" value="1"/>
</dbReference>
<keyword evidence="6" id="KW-0812">Transmembrane</keyword>
<dbReference type="GO" id="GO:0098609">
    <property type="term" value="P:cell-cell adhesion"/>
    <property type="evidence" value="ECO:0007669"/>
    <property type="project" value="TreeGrafter"/>
</dbReference>
<dbReference type="InterPro" id="IPR007110">
    <property type="entry name" value="Ig-like_dom"/>
</dbReference>
<dbReference type="PROSITE" id="PS50024">
    <property type="entry name" value="SEA"/>
    <property type="match status" value="1"/>
</dbReference>
<evidence type="ECO:0000256" key="3">
    <source>
        <dbReference type="ARBA" id="ARBA00023157"/>
    </source>
</evidence>
<dbReference type="GO" id="GO:0050839">
    <property type="term" value="F:cell adhesion molecule binding"/>
    <property type="evidence" value="ECO:0007669"/>
    <property type="project" value="TreeGrafter"/>
</dbReference>
<dbReference type="InterPro" id="IPR036179">
    <property type="entry name" value="Ig-like_dom_sf"/>
</dbReference>
<dbReference type="AlphaFoldDB" id="A0A2B4RLB8"/>